<evidence type="ECO:0000313" key="2">
    <source>
        <dbReference type="EMBL" id="CAL6030280.1"/>
    </source>
</evidence>
<evidence type="ECO:0000313" key="1">
    <source>
        <dbReference type="EMBL" id="CAI9951044.1"/>
    </source>
</evidence>
<keyword evidence="3" id="KW-1185">Reference proteome</keyword>
<sequence length="123" mass="14399">MQAVTEVTLPNGQTGLFFPLSKTQQDELHQRTNQIQIYYPQPIYQPQPQPIYQPIYQPQSFQTIAQNNQNALPFQTVQNPQVQIIQMPFMQPIYQPQPIQMVQQFKTVQNTHDQVLVMPTMPF</sequence>
<evidence type="ECO:0000313" key="3">
    <source>
        <dbReference type="Proteomes" id="UP001642409"/>
    </source>
</evidence>
<dbReference type="EMBL" id="CATOUU010000822">
    <property type="protein sequence ID" value="CAI9951044.1"/>
    <property type="molecule type" value="Genomic_DNA"/>
</dbReference>
<organism evidence="1">
    <name type="scientific">Hexamita inflata</name>
    <dbReference type="NCBI Taxonomy" id="28002"/>
    <lineage>
        <taxon>Eukaryota</taxon>
        <taxon>Metamonada</taxon>
        <taxon>Diplomonadida</taxon>
        <taxon>Hexamitidae</taxon>
        <taxon>Hexamitinae</taxon>
        <taxon>Hexamita</taxon>
    </lineage>
</organism>
<dbReference type="EMBL" id="CAXDID020000115">
    <property type="protein sequence ID" value="CAL6030280.1"/>
    <property type="molecule type" value="Genomic_DNA"/>
</dbReference>
<reference evidence="2 3" key="2">
    <citation type="submission" date="2024-07" db="EMBL/GenBank/DDBJ databases">
        <authorList>
            <person name="Akdeniz Z."/>
        </authorList>
    </citation>
    <scope>NUCLEOTIDE SEQUENCE [LARGE SCALE GENOMIC DNA]</scope>
</reference>
<comment type="caution">
    <text evidence="1">The sequence shown here is derived from an EMBL/GenBank/DDBJ whole genome shotgun (WGS) entry which is preliminary data.</text>
</comment>
<protein>
    <submittedName>
        <fullName evidence="2">Hypothetical_protein</fullName>
    </submittedName>
</protein>
<dbReference type="Proteomes" id="UP001642409">
    <property type="component" value="Unassembled WGS sequence"/>
</dbReference>
<reference evidence="1" key="1">
    <citation type="submission" date="2023-06" db="EMBL/GenBank/DDBJ databases">
        <authorList>
            <person name="Kurt Z."/>
        </authorList>
    </citation>
    <scope>NUCLEOTIDE SEQUENCE</scope>
</reference>
<accession>A0AA86Q2M1</accession>
<name>A0AA86Q2M1_9EUKA</name>
<gene>
    <name evidence="2" type="ORF">HINF_LOCUS33157</name>
    <name evidence="1" type="ORF">HINF_LOCUS38689</name>
</gene>
<dbReference type="AlphaFoldDB" id="A0AA86Q2M1"/>
<proteinExistence type="predicted"/>